<proteinExistence type="predicted"/>
<dbReference type="InterPro" id="IPR032710">
    <property type="entry name" value="NTF2-like_dom_sf"/>
</dbReference>
<name>A0ABN2N5D1_9MICO</name>
<evidence type="ECO:0000259" key="1">
    <source>
        <dbReference type="Pfam" id="PF12680"/>
    </source>
</evidence>
<protein>
    <recommendedName>
        <fullName evidence="1">SnoaL-like domain-containing protein</fullName>
    </recommendedName>
</protein>
<sequence length="176" mass="19446">MSTTQHTDYLDEAYSTARAQLGGSLPESLAGFMTRWFEAVNAQDIDAQLEMCTDDIHVEDPAMQGRFTDGKDEFRRFAEITYIAFPDMRFTEIGAPYLALDGGSIAVRWRGTATLTGDISGWPPENPGPVVKATGKSFDLEGYDIYEFSGGKISTWLIRYDNLEMGTQIGLIPPIG</sequence>
<keyword evidence="3" id="KW-1185">Reference proteome</keyword>
<dbReference type="Pfam" id="PF12680">
    <property type="entry name" value="SnoaL_2"/>
    <property type="match status" value="1"/>
</dbReference>
<dbReference type="Gene3D" id="3.10.450.50">
    <property type="match status" value="1"/>
</dbReference>
<dbReference type="EMBL" id="BAAANL010000001">
    <property type="protein sequence ID" value="GAA1853482.1"/>
    <property type="molecule type" value="Genomic_DNA"/>
</dbReference>
<feature type="domain" description="SnoaL-like" evidence="1">
    <location>
        <begin position="34"/>
        <end position="154"/>
    </location>
</feature>
<dbReference type="Proteomes" id="UP001501094">
    <property type="component" value="Unassembled WGS sequence"/>
</dbReference>
<comment type="caution">
    <text evidence="2">The sequence shown here is derived from an EMBL/GenBank/DDBJ whole genome shotgun (WGS) entry which is preliminary data.</text>
</comment>
<gene>
    <name evidence="2" type="ORF">GCM10009751_07700</name>
</gene>
<dbReference type="RefSeq" id="WP_344099669.1">
    <property type="nucleotide sequence ID" value="NZ_BAAANL010000001.1"/>
</dbReference>
<organism evidence="2 3">
    <name type="scientific">Myceligenerans crystallogenes</name>
    <dbReference type="NCBI Taxonomy" id="316335"/>
    <lineage>
        <taxon>Bacteria</taxon>
        <taxon>Bacillati</taxon>
        <taxon>Actinomycetota</taxon>
        <taxon>Actinomycetes</taxon>
        <taxon>Micrococcales</taxon>
        <taxon>Promicromonosporaceae</taxon>
        <taxon>Myceligenerans</taxon>
    </lineage>
</organism>
<accession>A0ABN2N5D1</accession>
<dbReference type="SUPFAM" id="SSF54427">
    <property type="entry name" value="NTF2-like"/>
    <property type="match status" value="1"/>
</dbReference>
<reference evidence="2 3" key="1">
    <citation type="journal article" date="2019" name="Int. J. Syst. Evol. Microbiol.">
        <title>The Global Catalogue of Microorganisms (GCM) 10K type strain sequencing project: providing services to taxonomists for standard genome sequencing and annotation.</title>
        <authorList>
            <consortium name="The Broad Institute Genomics Platform"/>
            <consortium name="The Broad Institute Genome Sequencing Center for Infectious Disease"/>
            <person name="Wu L."/>
            <person name="Ma J."/>
        </authorList>
    </citation>
    <scope>NUCLEOTIDE SEQUENCE [LARGE SCALE GENOMIC DNA]</scope>
    <source>
        <strain evidence="2 3">JCM 14326</strain>
    </source>
</reference>
<evidence type="ECO:0000313" key="2">
    <source>
        <dbReference type="EMBL" id="GAA1853482.1"/>
    </source>
</evidence>
<evidence type="ECO:0000313" key="3">
    <source>
        <dbReference type="Proteomes" id="UP001501094"/>
    </source>
</evidence>
<dbReference type="InterPro" id="IPR037401">
    <property type="entry name" value="SnoaL-like"/>
</dbReference>